<dbReference type="PANTHER" id="PTHR33823">
    <property type="entry name" value="RNA POLYMERASE-BINDING TRANSCRIPTION FACTOR DKSA-RELATED"/>
    <property type="match status" value="1"/>
</dbReference>
<dbReference type="PANTHER" id="PTHR33823:SF4">
    <property type="entry name" value="GENERAL STRESS PROTEIN 16O"/>
    <property type="match status" value="1"/>
</dbReference>
<evidence type="ECO:0000313" key="7">
    <source>
        <dbReference type="Proteomes" id="UP000006431"/>
    </source>
</evidence>
<keyword evidence="2" id="KW-0863">Zinc-finger</keyword>
<dbReference type="Pfam" id="PF01258">
    <property type="entry name" value="zf-dskA_traR"/>
    <property type="match status" value="1"/>
</dbReference>
<dbReference type="GO" id="GO:0008270">
    <property type="term" value="F:zinc ion binding"/>
    <property type="evidence" value="ECO:0007669"/>
    <property type="project" value="UniProtKB-KW"/>
</dbReference>
<dbReference type="STRING" id="929558.SMGD1_2403"/>
<gene>
    <name evidence="6" type="ORF">SMGD1_2403</name>
</gene>
<accession>B6BP36</accession>
<name>B6BP36_SULGG</name>
<dbReference type="RefSeq" id="WP_008340214.1">
    <property type="nucleotide sequence ID" value="NZ_AFRZ01000001.1"/>
</dbReference>
<dbReference type="AlphaFoldDB" id="B6BP36"/>
<evidence type="ECO:0000256" key="1">
    <source>
        <dbReference type="ARBA" id="ARBA00022723"/>
    </source>
</evidence>
<dbReference type="OrthoDB" id="1121111at2"/>
<evidence type="ECO:0000256" key="2">
    <source>
        <dbReference type="ARBA" id="ARBA00022771"/>
    </source>
</evidence>
<dbReference type="EMBL" id="AFRZ01000001">
    <property type="protein sequence ID" value="EHP30926.1"/>
    <property type="molecule type" value="Genomic_DNA"/>
</dbReference>
<dbReference type="eggNOG" id="COG1734">
    <property type="taxonomic scope" value="Bacteria"/>
</dbReference>
<proteinExistence type="predicted"/>
<dbReference type="HOGENOM" id="CLU_043144_3_3_7"/>
<dbReference type="Proteomes" id="UP000006431">
    <property type="component" value="Unassembled WGS sequence"/>
</dbReference>
<dbReference type="PATRIC" id="fig|929558.5.peg.2393"/>
<dbReference type="InterPro" id="IPR000962">
    <property type="entry name" value="Znf_DskA_TraR"/>
</dbReference>
<accession>H1FZ42</accession>
<dbReference type="SUPFAM" id="SSF57716">
    <property type="entry name" value="Glucocorticoid receptor-like (DNA-binding domain)"/>
    <property type="match status" value="1"/>
</dbReference>
<reference evidence="6 7" key="1">
    <citation type="journal article" date="2012" name="Proc. Natl. Acad. Sci. U.S.A.">
        <title>Genome and physiology of a model Epsilonproteobacterium responsible for sulfide detoxification in marine oxygen depletion zones.</title>
        <authorList>
            <person name="Grote J."/>
            <person name="Schott T."/>
            <person name="Bruckner C.G."/>
            <person name="Glockner F.O."/>
            <person name="Jost G."/>
            <person name="Teeling H."/>
            <person name="Labrenz M."/>
            <person name="Jurgens K."/>
        </authorList>
    </citation>
    <scope>NUCLEOTIDE SEQUENCE [LARGE SCALE GENOMIC DNA]</scope>
    <source>
        <strain evidence="6 7">GD1</strain>
    </source>
</reference>
<evidence type="ECO:0000256" key="3">
    <source>
        <dbReference type="ARBA" id="ARBA00022833"/>
    </source>
</evidence>
<dbReference type="Gene3D" id="1.20.120.910">
    <property type="entry name" value="DksA, coiled-coil domain"/>
    <property type="match status" value="1"/>
</dbReference>
<feature type="zinc finger region" description="dksA C4-type" evidence="4">
    <location>
        <begin position="84"/>
        <end position="108"/>
    </location>
</feature>
<evidence type="ECO:0000256" key="4">
    <source>
        <dbReference type="PROSITE-ProRule" id="PRU00510"/>
    </source>
</evidence>
<evidence type="ECO:0000259" key="5">
    <source>
        <dbReference type="Pfam" id="PF01258"/>
    </source>
</evidence>
<evidence type="ECO:0000313" key="6">
    <source>
        <dbReference type="EMBL" id="EHP30926.1"/>
    </source>
</evidence>
<keyword evidence="7" id="KW-1185">Reference proteome</keyword>
<keyword evidence="3" id="KW-0862">Zinc</keyword>
<protein>
    <submittedName>
        <fullName evidence="6">Putative transcriptional regulator, TraR/DksA family</fullName>
    </submittedName>
</protein>
<sequence>MTKEQRQKIKEKIIQDLDAMQKEIDELQDKIKPIAPDCSLGRLTRQEMMQEQQVNEHALHEAQIRVNKLKYAIQKIGKDGYGICAECEEEIIFGRLMLLPESTHCVACISQLNR</sequence>
<comment type="caution">
    <text evidence="6">The sequence shown here is derived from an EMBL/GenBank/DDBJ whole genome shotgun (WGS) entry which is preliminary data.</text>
</comment>
<keyword evidence="1" id="KW-0479">Metal-binding</keyword>
<dbReference type="PROSITE" id="PS51128">
    <property type="entry name" value="ZF_DKSA_2"/>
    <property type="match status" value="1"/>
</dbReference>
<feature type="domain" description="Zinc finger DksA/TraR C4-type" evidence="5">
    <location>
        <begin position="81"/>
        <end position="108"/>
    </location>
</feature>
<organism evidence="6 7">
    <name type="scientific">Sulfurimonas gotlandica (strain DSM 19862 / JCM 16533 / GD1)</name>
    <dbReference type="NCBI Taxonomy" id="929558"/>
    <lineage>
        <taxon>Bacteria</taxon>
        <taxon>Pseudomonadati</taxon>
        <taxon>Campylobacterota</taxon>
        <taxon>Epsilonproteobacteria</taxon>
        <taxon>Campylobacterales</taxon>
        <taxon>Sulfurimonadaceae</taxon>
        <taxon>Sulfurimonas</taxon>
    </lineage>
</organism>